<name>X0X842_9ZZZZ</name>
<comment type="caution">
    <text evidence="2">The sequence shown here is derived from an EMBL/GenBank/DDBJ whole genome shotgun (WGS) entry which is preliminary data.</text>
</comment>
<organism evidence="2">
    <name type="scientific">marine sediment metagenome</name>
    <dbReference type="NCBI Taxonomy" id="412755"/>
    <lineage>
        <taxon>unclassified sequences</taxon>
        <taxon>metagenomes</taxon>
        <taxon>ecological metagenomes</taxon>
    </lineage>
</organism>
<feature type="region of interest" description="Disordered" evidence="1">
    <location>
        <begin position="1"/>
        <end position="38"/>
    </location>
</feature>
<gene>
    <name evidence="2" type="ORF">S01H1_64904</name>
</gene>
<feature type="compositionally biased region" description="Basic and acidic residues" evidence="1">
    <location>
        <begin position="16"/>
        <end position="38"/>
    </location>
</feature>
<protein>
    <submittedName>
        <fullName evidence="2">Uncharacterized protein</fullName>
    </submittedName>
</protein>
<evidence type="ECO:0000313" key="2">
    <source>
        <dbReference type="EMBL" id="GAG32823.1"/>
    </source>
</evidence>
<evidence type="ECO:0000256" key="1">
    <source>
        <dbReference type="SAM" id="MobiDB-lite"/>
    </source>
</evidence>
<proteinExistence type="predicted"/>
<sequence>MPSTEEKMRRGALATKELKKRASEKKDNMSYNDSDNKR</sequence>
<dbReference type="EMBL" id="BARS01042809">
    <property type="protein sequence ID" value="GAG32823.1"/>
    <property type="molecule type" value="Genomic_DNA"/>
</dbReference>
<feature type="non-terminal residue" evidence="2">
    <location>
        <position position="38"/>
    </location>
</feature>
<dbReference type="AlphaFoldDB" id="X0X842"/>
<reference evidence="2" key="1">
    <citation type="journal article" date="2014" name="Front. Microbiol.">
        <title>High frequency of phylogenetically diverse reductive dehalogenase-homologous genes in deep subseafloor sedimentary metagenomes.</title>
        <authorList>
            <person name="Kawai M."/>
            <person name="Futagami T."/>
            <person name="Toyoda A."/>
            <person name="Takaki Y."/>
            <person name="Nishi S."/>
            <person name="Hori S."/>
            <person name="Arai W."/>
            <person name="Tsubouchi T."/>
            <person name="Morono Y."/>
            <person name="Uchiyama I."/>
            <person name="Ito T."/>
            <person name="Fujiyama A."/>
            <person name="Inagaki F."/>
            <person name="Takami H."/>
        </authorList>
    </citation>
    <scope>NUCLEOTIDE SEQUENCE</scope>
    <source>
        <strain evidence="2">Expedition CK06-06</strain>
    </source>
</reference>
<accession>X0X842</accession>